<evidence type="ECO:0000313" key="2">
    <source>
        <dbReference type="EMBL" id="ONM41944.1"/>
    </source>
</evidence>
<feature type="compositionally biased region" description="Gly residues" evidence="1">
    <location>
        <begin position="64"/>
        <end position="89"/>
    </location>
</feature>
<gene>
    <name evidence="2" type="ORF">ZEAMMB73_Zm00001d044610</name>
</gene>
<feature type="region of interest" description="Disordered" evidence="1">
    <location>
        <begin position="63"/>
        <end position="89"/>
    </location>
</feature>
<proteinExistence type="predicted"/>
<reference evidence="2" key="1">
    <citation type="submission" date="2015-12" db="EMBL/GenBank/DDBJ databases">
        <title>Update maize B73 reference genome by single molecule sequencing technologies.</title>
        <authorList>
            <consortium name="Maize Genome Sequencing Project"/>
            <person name="Ware D."/>
        </authorList>
    </citation>
    <scope>NUCLEOTIDE SEQUENCE [LARGE SCALE GENOMIC DNA]</scope>
    <source>
        <tissue evidence="2">Seedling</tissue>
    </source>
</reference>
<protein>
    <submittedName>
        <fullName evidence="2">Uncharacterized protein</fullName>
    </submittedName>
</protein>
<sequence length="197" mass="20201">MAAVMGWFPRHATSVQPACCTTRAAVEERDVDVGVGDLARGDDGAGVEREERPAVEVEADAERGGGGVLGGARVGKGRQAGDGGGGGFGRRACEERGGGWRWAIVKAGERGEILARMGRKGAELPPDEDGGVECGDAHGERGRVAGGRIRGGGGGSRGEIRCGRCGLLEEICVVRAARAGAVYSSLLIVVEIVTLSY</sequence>
<dbReference type="InParanoid" id="A0A1D6NPH4"/>
<dbReference type="PaxDb" id="4577-GRMZM2G093132_P01"/>
<accession>A0A1D6NPH4</accession>
<organism evidence="2">
    <name type="scientific">Zea mays</name>
    <name type="common">Maize</name>
    <dbReference type="NCBI Taxonomy" id="4577"/>
    <lineage>
        <taxon>Eukaryota</taxon>
        <taxon>Viridiplantae</taxon>
        <taxon>Streptophyta</taxon>
        <taxon>Embryophyta</taxon>
        <taxon>Tracheophyta</taxon>
        <taxon>Spermatophyta</taxon>
        <taxon>Magnoliopsida</taxon>
        <taxon>Liliopsida</taxon>
        <taxon>Poales</taxon>
        <taxon>Poaceae</taxon>
        <taxon>PACMAD clade</taxon>
        <taxon>Panicoideae</taxon>
        <taxon>Andropogonodae</taxon>
        <taxon>Andropogoneae</taxon>
        <taxon>Tripsacinae</taxon>
        <taxon>Zea</taxon>
    </lineage>
</organism>
<dbReference type="AlphaFoldDB" id="A0A1D6NPH4"/>
<dbReference type="EMBL" id="CM007649">
    <property type="protein sequence ID" value="ONM41944.1"/>
    <property type="molecule type" value="Genomic_DNA"/>
</dbReference>
<name>A0A1D6NPH4_MAIZE</name>
<evidence type="ECO:0000256" key="1">
    <source>
        <dbReference type="SAM" id="MobiDB-lite"/>
    </source>
</evidence>